<feature type="compositionally biased region" description="Low complexity" evidence="1">
    <location>
        <begin position="1"/>
        <end position="10"/>
    </location>
</feature>
<feature type="compositionally biased region" description="Basic and acidic residues" evidence="1">
    <location>
        <begin position="27"/>
        <end position="37"/>
    </location>
</feature>
<proteinExistence type="predicted"/>
<organism evidence="2 3">
    <name type="scientific">Gigaspora margarita</name>
    <dbReference type="NCBI Taxonomy" id="4874"/>
    <lineage>
        <taxon>Eukaryota</taxon>
        <taxon>Fungi</taxon>
        <taxon>Fungi incertae sedis</taxon>
        <taxon>Mucoromycota</taxon>
        <taxon>Glomeromycotina</taxon>
        <taxon>Glomeromycetes</taxon>
        <taxon>Diversisporales</taxon>
        <taxon>Gigasporaceae</taxon>
        <taxon>Gigaspora</taxon>
    </lineage>
</organism>
<protein>
    <submittedName>
        <fullName evidence="2">4853_t:CDS:1</fullName>
    </submittedName>
</protein>
<feature type="compositionally biased region" description="Polar residues" evidence="1">
    <location>
        <begin position="38"/>
        <end position="52"/>
    </location>
</feature>
<reference evidence="2 3" key="1">
    <citation type="submission" date="2021-06" db="EMBL/GenBank/DDBJ databases">
        <authorList>
            <person name="Kallberg Y."/>
            <person name="Tangrot J."/>
            <person name="Rosling A."/>
        </authorList>
    </citation>
    <scope>NUCLEOTIDE SEQUENCE [LARGE SCALE GENOMIC DNA]</scope>
    <source>
        <strain evidence="2 3">120-4 pot B 10/14</strain>
    </source>
</reference>
<accession>A0ABN7UTK0</accession>
<comment type="caution">
    <text evidence="2">The sequence shown here is derived from an EMBL/GenBank/DDBJ whole genome shotgun (WGS) entry which is preliminary data.</text>
</comment>
<gene>
    <name evidence="2" type="ORF">GMARGA_LOCUS9964</name>
</gene>
<feature type="compositionally biased region" description="Polar residues" evidence="1">
    <location>
        <begin position="11"/>
        <end position="25"/>
    </location>
</feature>
<keyword evidence="3" id="KW-1185">Reference proteome</keyword>
<dbReference type="EMBL" id="CAJVQB010005465">
    <property type="protein sequence ID" value="CAG8662557.1"/>
    <property type="molecule type" value="Genomic_DNA"/>
</dbReference>
<evidence type="ECO:0000313" key="2">
    <source>
        <dbReference type="EMBL" id="CAG8662557.1"/>
    </source>
</evidence>
<dbReference type="Proteomes" id="UP000789901">
    <property type="component" value="Unassembled WGS sequence"/>
</dbReference>
<evidence type="ECO:0000256" key="1">
    <source>
        <dbReference type="SAM" id="MobiDB-lite"/>
    </source>
</evidence>
<feature type="region of interest" description="Disordered" evidence="1">
    <location>
        <begin position="1"/>
        <end position="52"/>
    </location>
</feature>
<sequence length="52" mass="5894">MNQPQPQPQQNADTPINSSYDNLTAEQKYENLTKENRTIPQFSTSIFSGSSF</sequence>
<evidence type="ECO:0000313" key="3">
    <source>
        <dbReference type="Proteomes" id="UP000789901"/>
    </source>
</evidence>
<name>A0ABN7UTK0_GIGMA</name>